<proteinExistence type="predicted"/>
<sequence length="309" mass="35849">MAFAESFYLQFDHSLPFEQLEPYYQHDEDAQHLVRVVTARLKQARWSYDEWAKQRDKKRGLKDRLFSRKKSKDMKLGDARVVRCLGRYNTIETVRCNIPLALDSTTGRSRDEIKSTYYAFAEQLQLLNQLILQPIEQAKQMNANDILGGPEGLVQAALSIYHKVVVILEQVYIQLRRCWKPQTLSRPFCPLALSIQENPKYNFTPLEVEPGSGYSSKDWWQCPKCSGVVEKFYRLGEGYQPYVAFVWHLKATEPLEKVPITCPDCKKEFPGVGRLDSHRFQTDWDSRVCSSPPARLQVPSYYPSPPNNF</sequence>
<dbReference type="EMBL" id="KZ613962">
    <property type="protein sequence ID" value="PMD31550.1"/>
    <property type="molecule type" value="Genomic_DNA"/>
</dbReference>
<organism evidence="1 2">
    <name type="scientific">Hyaloscypha variabilis (strain UAMH 11265 / GT02V1 / F)</name>
    <name type="common">Meliniomyces variabilis</name>
    <dbReference type="NCBI Taxonomy" id="1149755"/>
    <lineage>
        <taxon>Eukaryota</taxon>
        <taxon>Fungi</taxon>
        <taxon>Dikarya</taxon>
        <taxon>Ascomycota</taxon>
        <taxon>Pezizomycotina</taxon>
        <taxon>Leotiomycetes</taxon>
        <taxon>Helotiales</taxon>
        <taxon>Hyaloscyphaceae</taxon>
        <taxon>Hyaloscypha</taxon>
        <taxon>Hyaloscypha variabilis</taxon>
    </lineage>
</organism>
<gene>
    <name evidence="1" type="ORF">L207DRAFT_189657</name>
</gene>
<dbReference type="AlphaFoldDB" id="A0A2J6QZ64"/>
<dbReference type="Proteomes" id="UP000235786">
    <property type="component" value="Unassembled WGS sequence"/>
</dbReference>
<accession>A0A2J6QZ64</accession>
<protein>
    <recommendedName>
        <fullName evidence="3">C2H2-type domain-containing protein</fullName>
    </recommendedName>
</protein>
<dbReference type="OrthoDB" id="10635957at2759"/>
<reference evidence="1 2" key="1">
    <citation type="submission" date="2016-04" db="EMBL/GenBank/DDBJ databases">
        <title>A degradative enzymes factory behind the ericoid mycorrhizal symbiosis.</title>
        <authorList>
            <consortium name="DOE Joint Genome Institute"/>
            <person name="Martino E."/>
            <person name="Morin E."/>
            <person name="Grelet G."/>
            <person name="Kuo A."/>
            <person name="Kohler A."/>
            <person name="Daghino S."/>
            <person name="Barry K."/>
            <person name="Choi C."/>
            <person name="Cichocki N."/>
            <person name="Clum A."/>
            <person name="Copeland A."/>
            <person name="Hainaut M."/>
            <person name="Haridas S."/>
            <person name="Labutti K."/>
            <person name="Lindquist E."/>
            <person name="Lipzen A."/>
            <person name="Khouja H.-R."/>
            <person name="Murat C."/>
            <person name="Ohm R."/>
            <person name="Olson A."/>
            <person name="Spatafora J."/>
            <person name="Veneault-Fourrey C."/>
            <person name="Henrissat B."/>
            <person name="Grigoriev I."/>
            <person name="Martin F."/>
            <person name="Perotto S."/>
        </authorList>
    </citation>
    <scope>NUCLEOTIDE SEQUENCE [LARGE SCALE GENOMIC DNA]</scope>
    <source>
        <strain evidence="1 2">F</strain>
    </source>
</reference>
<evidence type="ECO:0000313" key="1">
    <source>
        <dbReference type="EMBL" id="PMD31550.1"/>
    </source>
</evidence>
<keyword evidence="2" id="KW-1185">Reference proteome</keyword>
<evidence type="ECO:0000313" key="2">
    <source>
        <dbReference type="Proteomes" id="UP000235786"/>
    </source>
</evidence>
<name>A0A2J6QZ64_HYAVF</name>
<evidence type="ECO:0008006" key="3">
    <source>
        <dbReference type="Google" id="ProtNLM"/>
    </source>
</evidence>